<comment type="caution">
    <text evidence="1">The sequence shown here is derived from an EMBL/GenBank/DDBJ whole genome shotgun (WGS) entry which is preliminary data.</text>
</comment>
<accession>A0A917MY64</accession>
<protein>
    <submittedName>
        <fullName evidence="1">Uncharacterized protein</fullName>
    </submittedName>
</protein>
<keyword evidence="2" id="KW-1185">Reference proteome</keyword>
<organism evidence="1 2">
    <name type="scientific">Filimonas zeae</name>
    <dbReference type="NCBI Taxonomy" id="1737353"/>
    <lineage>
        <taxon>Bacteria</taxon>
        <taxon>Pseudomonadati</taxon>
        <taxon>Bacteroidota</taxon>
        <taxon>Chitinophagia</taxon>
        <taxon>Chitinophagales</taxon>
        <taxon>Chitinophagaceae</taxon>
        <taxon>Filimonas</taxon>
    </lineage>
</organism>
<reference evidence="1" key="2">
    <citation type="submission" date="2020-09" db="EMBL/GenBank/DDBJ databases">
        <authorList>
            <person name="Sun Q."/>
            <person name="Zhou Y."/>
        </authorList>
    </citation>
    <scope>NUCLEOTIDE SEQUENCE</scope>
    <source>
        <strain evidence="1">CGMCC 1.15290</strain>
    </source>
</reference>
<dbReference type="RefSeq" id="WP_188956410.1">
    <property type="nucleotide sequence ID" value="NZ_BMIB01000004.1"/>
</dbReference>
<dbReference type="Proteomes" id="UP000627292">
    <property type="component" value="Unassembled WGS sequence"/>
</dbReference>
<name>A0A917MY64_9BACT</name>
<reference evidence="1" key="1">
    <citation type="journal article" date="2014" name="Int. J. Syst. Evol. Microbiol.">
        <title>Complete genome sequence of Corynebacterium casei LMG S-19264T (=DSM 44701T), isolated from a smear-ripened cheese.</title>
        <authorList>
            <consortium name="US DOE Joint Genome Institute (JGI-PGF)"/>
            <person name="Walter F."/>
            <person name="Albersmeier A."/>
            <person name="Kalinowski J."/>
            <person name="Ruckert C."/>
        </authorList>
    </citation>
    <scope>NUCLEOTIDE SEQUENCE</scope>
    <source>
        <strain evidence="1">CGMCC 1.15290</strain>
    </source>
</reference>
<gene>
    <name evidence="1" type="ORF">GCM10011379_43990</name>
</gene>
<sequence>MENILEVREQMKAITFRSTADVLTLRLHLLEMMTILSRHYKQVSNPVLRHHIQTTFYHLQQQYQQSNNTPSRFKQTKRAVQAILEEFMVKASHLDTKTEYIPVITGAKTNNFRAVA</sequence>
<evidence type="ECO:0000313" key="2">
    <source>
        <dbReference type="Proteomes" id="UP000627292"/>
    </source>
</evidence>
<evidence type="ECO:0000313" key="1">
    <source>
        <dbReference type="EMBL" id="GGH77518.1"/>
    </source>
</evidence>
<dbReference type="AlphaFoldDB" id="A0A917MY64"/>
<dbReference type="EMBL" id="BMIB01000004">
    <property type="protein sequence ID" value="GGH77518.1"/>
    <property type="molecule type" value="Genomic_DNA"/>
</dbReference>
<proteinExistence type="predicted"/>